<gene>
    <name evidence="1" type="ORF">RRG08_028327</name>
</gene>
<protein>
    <submittedName>
        <fullName evidence="1">Uncharacterized protein</fullName>
    </submittedName>
</protein>
<proteinExistence type="predicted"/>
<organism evidence="1 2">
    <name type="scientific">Elysia crispata</name>
    <name type="common">lettuce slug</name>
    <dbReference type="NCBI Taxonomy" id="231223"/>
    <lineage>
        <taxon>Eukaryota</taxon>
        <taxon>Metazoa</taxon>
        <taxon>Spiralia</taxon>
        <taxon>Lophotrochozoa</taxon>
        <taxon>Mollusca</taxon>
        <taxon>Gastropoda</taxon>
        <taxon>Heterobranchia</taxon>
        <taxon>Euthyneura</taxon>
        <taxon>Panpulmonata</taxon>
        <taxon>Sacoglossa</taxon>
        <taxon>Placobranchoidea</taxon>
        <taxon>Plakobranchidae</taxon>
        <taxon>Elysia</taxon>
    </lineage>
</organism>
<evidence type="ECO:0000313" key="2">
    <source>
        <dbReference type="Proteomes" id="UP001283361"/>
    </source>
</evidence>
<reference evidence="1" key="1">
    <citation type="journal article" date="2023" name="G3 (Bethesda)">
        <title>A reference genome for the long-term kleptoplast-retaining sea slug Elysia crispata morphotype clarki.</title>
        <authorList>
            <person name="Eastman K.E."/>
            <person name="Pendleton A.L."/>
            <person name="Shaikh M.A."/>
            <person name="Suttiyut T."/>
            <person name="Ogas R."/>
            <person name="Tomko P."/>
            <person name="Gavelis G."/>
            <person name="Widhalm J.R."/>
            <person name="Wisecaver J.H."/>
        </authorList>
    </citation>
    <scope>NUCLEOTIDE SEQUENCE</scope>
    <source>
        <strain evidence="1">ECLA1</strain>
    </source>
</reference>
<dbReference type="EMBL" id="JAWDGP010001078">
    <property type="protein sequence ID" value="KAK3795126.1"/>
    <property type="molecule type" value="Genomic_DNA"/>
</dbReference>
<name>A0AAE1AXG9_9GAST</name>
<keyword evidence="2" id="KW-1185">Reference proteome</keyword>
<sequence>MCEDPPRGQALVSGLRSQIFSSGLANCLSKLGLGARSQLGAAKHLPSLGPVTVQIVTPFHHISQYSHDHGMPLSSLYAVFLSRTDCAGLNNYSFGLSPALNLYTCAHVRRASPGRSRRSEEMHATLLEGDVLI</sequence>
<accession>A0AAE1AXG9</accession>
<evidence type="ECO:0000313" key="1">
    <source>
        <dbReference type="EMBL" id="KAK3795126.1"/>
    </source>
</evidence>
<dbReference type="Proteomes" id="UP001283361">
    <property type="component" value="Unassembled WGS sequence"/>
</dbReference>
<dbReference type="AlphaFoldDB" id="A0AAE1AXG9"/>
<comment type="caution">
    <text evidence="1">The sequence shown here is derived from an EMBL/GenBank/DDBJ whole genome shotgun (WGS) entry which is preliminary data.</text>
</comment>